<dbReference type="Gene3D" id="3.30.230.10">
    <property type="match status" value="1"/>
</dbReference>
<feature type="domain" description="GHMP kinase N-terminal" evidence="10">
    <location>
        <begin position="95"/>
        <end position="161"/>
    </location>
</feature>
<dbReference type="PRINTS" id="PR00473">
    <property type="entry name" value="GALCTOKINASE"/>
</dbReference>
<keyword evidence="9" id="KW-0472">Membrane</keyword>
<dbReference type="GO" id="GO:0005524">
    <property type="term" value="F:ATP binding"/>
    <property type="evidence" value="ECO:0007669"/>
    <property type="project" value="UniProtKB-KW"/>
</dbReference>
<dbReference type="PRINTS" id="PR00959">
    <property type="entry name" value="MEVGALKINASE"/>
</dbReference>
<evidence type="ECO:0000256" key="6">
    <source>
        <dbReference type="ARBA" id="ARBA00022840"/>
    </source>
</evidence>
<dbReference type="InterPro" id="IPR000705">
    <property type="entry name" value="Galactokinase"/>
</dbReference>
<dbReference type="SUPFAM" id="SSF54211">
    <property type="entry name" value="Ribosomal protein S5 domain 2-like"/>
    <property type="match status" value="1"/>
</dbReference>
<name>A0A196S7G4_BLAHN</name>
<dbReference type="InterPro" id="IPR020568">
    <property type="entry name" value="Ribosomal_Su5_D2-typ_SF"/>
</dbReference>
<dbReference type="SUPFAM" id="SSF55060">
    <property type="entry name" value="GHMP Kinase, C-terminal domain"/>
    <property type="match status" value="1"/>
</dbReference>
<feature type="domain" description="Galactokinase N-terminal" evidence="12">
    <location>
        <begin position="11"/>
        <end position="58"/>
    </location>
</feature>
<dbReference type="GO" id="GO:0006012">
    <property type="term" value="P:galactose metabolic process"/>
    <property type="evidence" value="ECO:0007669"/>
    <property type="project" value="InterPro"/>
</dbReference>
<evidence type="ECO:0000256" key="5">
    <source>
        <dbReference type="ARBA" id="ARBA00022777"/>
    </source>
</evidence>
<evidence type="ECO:0000256" key="3">
    <source>
        <dbReference type="ARBA" id="ARBA00022723"/>
    </source>
</evidence>
<dbReference type="InterPro" id="IPR019539">
    <property type="entry name" value="GalKase_N"/>
</dbReference>
<dbReference type="PIRSF" id="PIRSF000530">
    <property type="entry name" value="Galactokinase"/>
    <property type="match status" value="1"/>
</dbReference>
<keyword evidence="5 13" id="KW-0418">Kinase</keyword>
<keyword evidence="9" id="KW-1133">Transmembrane helix</keyword>
<keyword evidence="2" id="KW-0808">Transferase</keyword>
<dbReference type="Proteomes" id="UP000078348">
    <property type="component" value="Unassembled WGS sequence"/>
</dbReference>
<evidence type="ECO:0000256" key="9">
    <source>
        <dbReference type="SAM" id="Phobius"/>
    </source>
</evidence>
<dbReference type="PANTHER" id="PTHR10457">
    <property type="entry name" value="MEVALONATE KINASE/GALACTOKINASE"/>
    <property type="match status" value="1"/>
</dbReference>
<gene>
    <name evidence="13" type="ORF">AV274_5352</name>
</gene>
<dbReference type="GO" id="GO:0046872">
    <property type="term" value="F:metal ion binding"/>
    <property type="evidence" value="ECO:0007669"/>
    <property type="project" value="UniProtKB-KW"/>
</dbReference>
<dbReference type="InterPro" id="IPR014721">
    <property type="entry name" value="Ribsml_uS5_D2-typ_fold_subgr"/>
</dbReference>
<evidence type="ECO:0000256" key="2">
    <source>
        <dbReference type="ARBA" id="ARBA00022679"/>
    </source>
</evidence>
<dbReference type="Pfam" id="PF08544">
    <property type="entry name" value="GHMP_kinases_C"/>
    <property type="match status" value="1"/>
</dbReference>
<dbReference type="InterPro" id="IPR006204">
    <property type="entry name" value="GHMP_kinase_N_dom"/>
</dbReference>
<dbReference type="OrthoDB" id="275179at2759"/>
<evidence type="ECO:0000259" key="12">
    <source>
        <dbReference type="Pfam" id="PF10509"/>
    </source>
</evidence>
<evidence type="ECO:0000259" key="10">
    <source>
        <dbReference type="Pfam" id="PF00288"/>
    </source>
</evidence>
<dbReference type="InterPro" id="IPR006206">
    <property type="entry name" value="Mevalonate/galactokinase"/>
</dbReference>
<dbReference type="PANTHER" id="PTHR10457:SF7">
    <property type="entry name" value="GALACTOKINASE-RELATED"/>
    <property type="match status" value="1"/>
</dbReference>
<evidence type="ECO:0000313" key="14">
    <source>
        <dbReference type="Proteomes" id="UP000078348"/>
    </source>
</evidence>
<keyword evidence="9" id="KW-0812">Transmembrane</keyword>
<dbReference type="FunFam" id="3.30.70.890:FF:000001">
    <property type="entry name" value="Galactokinase"/>
    <property type="match status" value="1"/>
</dbReference>
<proteinExistence type="inferred from homology"/>
<dbReference type="AlphaFoldDB" id="A0A196S7G4"/>
<dbReference type="Pfam" id="PF10509">
    <property type="entry name" value="GalKase_gal_bdg"/>
    <property type="match status" value="1"/>
</dbReference>
<dbReference type="Pfam" id="PF00288">
    <property type="entry name" value="GHMP_kinases_N"/>
    <property type="match status" value="1"/>
</dbReference>
<keyword evidence="4" id="KW-0547">Nucleotide-binding</keyword>
<reference evidence="13 14" key="1">
    <citation type="submission" date="2016-05" db="EMBL/GenBank/DDBJ databases">
        <title>Nuclear genome of Blastocystis sp. subtype 1 NandII.</title>
        <authorList>
            <person name="Gentekaki E."/>
            <person name="Curtis B."/>
            <person name="Stairs C."/>
            <person name="Eme L."/>
            <person name="Herman E."/>
            <person name="Klimes V."/>
            <person name="Arias M.C."/>
            <person name="Elias M."/>
            <person name="Hilliou F."/>
            <person name="Klute M."/>
            <person name="Malik S.-B."/>
            <person name="Pightling A."/>
            <person name="Rachubinski R."/>
            <person name="Salas D."/>
            <person name="Schlacht A."/>
            <person name="Suga H."/>
            <person name="Archibald J."/>
            <person name="Ball S.G."/>
            <person name="Clark G."/>
            <person name="Dacks J."/>
            <person name="Van Der Giezen M."/>
            <person name="Tsaousis A."/>
            <person name="Roger A."/>
        </authorList>
    </citation>
    <scope>NUCLEOTIDE SEQUENCE [LARGE SCALE GENOMIC DNA]</scope>
    <source>
        <strain evidence="14">ATCC 50177 / NandII</strain>
    </source>
</reference>
<keyword evidence="8" id="KW-0119">Carbohydrate metabolism</keyword>
<dbReference type="Gene3D" id="3.30.70.890">
    <property type="entry name" value="GHMP kinase, C-terminal domain"/>
    <property type="match status" value="1"/>
</dbReference>
<evidence type="ECO:0000259" key="11">
    <source>
        <dbReference type="Pfam" id="PF08544"/>
    </source>
</evidence>
<dbReference type="GO" id="GO:0004335">
    <property type="term" value="F:galactokinase activity"/>
    <property type="evidence" value="ECO:0007669"/>
    <property type="project" value="InterPro"/>
</dbReference>
<comment type="caution">
    <text evidence="13">The sequence shown here is derived from an EMBL/GenBank/DDBJ whole genome shotgun (WGS) entry which is preliminary data.</text>
</comment>
<accession>A0A196S7G4</accession>
<keyword evidence="3" id="KW-0479">Metal-binding</keyword>
<keyword evidence="7" id="KW-0460">Magnesium</keyword>
<evidence type="ECO:0000256" key="4">
    <source>
        <dbReference type="ARBA" id="ARBA00022741"/>
    </source>
</evidence>
<dbReference type="PROSITE" id="PS00627">
    <property type="entry name" value="GHMP_KINASES_ATP"/>
    <property type="match status" value="1"/>
</dbReference>
<evidence type="ECO:0000256" key="1">
    <source>
        <dbReference type="ARBA" id="ARBA00006566"/>
    </source>
</evidence>
<evidence type="ECO:0000256" key="7">
    <source>
        <dbReference type="ARBA" id="ARBA00022842"/>
    </source>
</evidence>
<dbReference type="InterPro" id="IPR036554">
    <property type="entry name" value="GHMP_kinase_C_sf"/>
</dbReference>
<keyword evidence="6" id="KW-0067">ATP-binding</keyword>
<evidence type="ECO:0000313" key="13">
    <source>
        <dbReference type="EMBL" id="OAO12978.1"/>
    </source>
</evidence>
<keyword evidence="14" id="KW-1185">Reference proteome</keyword>
<feature type="domain" description="GHMP kinase C-terminal" evidence="11">
    <location>
        <begin position="264"/>
        <end position="345"/>
    </location>
</feature>
<comment type="similarity">
    <text evidence="1">Belongs to the GHMP kinase family. GalK subfamily.</text>
</comment>
<evidence type="ECO:0000256" key="8">
    <source>
        <dbReference type="ARBA" id="ARBA00023277"/>
    </source>
</evidence>
<feature type="transmembrane region" description="Helical" evidence="9">
    <location>
        <begin position="386"/>
        <end position="403"/>
    </location>
</feature>
<protein>
    <submittedName>
        <fullName evidence="13">Galactokinase</fullName>
    </submittedName>
</protein>
<dbReference type="GO" id="GO:0005829">
    <property type="term" value="C:cytosol"/>
    <property type="evidence" value="ECO:0007669"/>
    <property type="project" value="TreeGrafter"/>
</dbReference>
<dbReference type="EMBL" id="LXWW01000486">
    <property type="protein sequence ID" value="OAO12978.1"/>
    <property type="molecule type" value="Genomic_DNA"/>
</dbReference>
<dbReference type="InterPro" id="IPR013750">
    <property type="entry name" value="GHMP_kinase_C_dom"/>
</dbReference>
<organism evidence="13 14">
    <name type="scientific">Blastocystis sp. subtype 1 (strain ATCC 50177 / NandII)</name>
    <dbReference type="NCBI Taxonomy" id="478820"/>
    <lineage>
        <taxon>Eukaryota</taxon>
        <taxon>Sar</taxon>
        <taxon>Stramenopiles</taxon>
        <taxon>Bigyra</taxon>
        <taxon>Opalozoa</taxon>
        <taxon>Opalinata</taxon>
        <taxon>Blastocystidae</taxon>
        <taxon>Blastocystis</taxon>
    </lineage>
</organism>
<dbReference type="STRING" id="478820.A0A196S7G4"/>
<sequence>MACKLRDKAIELFKESFNDRPSVYAYAPGRVNFIGEHTDYCEGFVCPLAIHYGTAVVGKLVPGNTCRVVSANMEGMCEFKGDSSLTRDESGSWVNYVAGVVYEFITRFGKKEVGFDMAIAADVPIGSGLSSSASLEVAVSVFLEQILCVALSPEDRALACLKGNLLLIDCRANKGELVPMADPSVSIIVCNSNKKHQLTGSEYPDRVAQCKQALVLLQAKYPEVHALRDASVEQVEALKEAMGDVVYRRALHVVSECQRCLACKEALERRDYEKVGLLLYQSHASLRDNFEVSTPEIDILVEIASEQDGVFGARITGGGFGGCVVCFVQSDKAEAVMRAMETEYKARTGIECSAFITSPEQGARVMNGFEVDEEPSQAISVVKRPLFWFTLGMVVLGGAFLIMRRRR</sequence>
<dbReference type="InterPro" id="IPR006203">
    <property type="entry name" value="GHMP_knse_ATP-bd_CS"/>
</dbReference>